<gene>
    <name evidence="1" type="primary">uxaE</name>
    <name evidence="2" type="ORF">TSACC_2278</name>
</gene>
<dbReference type="Pfam" id="PF16257">
    <property type="entry name" value="UxaE"/>
    <property type="match status" value="1"/>
</dbReference>
<feature type="binding site" evidence="1">
    <location>
        <position position="80"/>
    </location>
    <ligand>
        <name>a divalent metal cation</name>
        <dbReference type="ChEBI" id="CHEBI:60240"/>
    </ligand>
</feature>
<keyword evidence="1" id="KW-0413">Isomerase</keyword>
<comment type="cofactor">
    <cofactor evidence="1">
        <name>a divalent metal cation</name>
        <dbReference type="ChEBI" id="CHEBI:60240"/>
    </cofactor>
</comment>
<dbReference type="OrthoDB" id="9797992at2"/>
<dbReference type="Proteomes" id="UP000076023">
    <property type="component" value="Unassembled WGS sequence"/>
</dbReference>
<evidence type="ECO:0000313" key="2">
    <source>
        <dbReference type="EMBL" id="GAT31884.1"/>
    </source>
</evidence>
<evidence type="ECO:0000256" key="1">
    <source>
        <dbReference type="HAMAP-Rule" id="MF_02243"/>
    </source>
</evidence>
<dbReference type="EC" id="5.1.2.7" evidence="1"/>
<accession>A0A146G4D2</accession>
<keyword evidence="1" id="KW-0479">Metal-binding</keyword>
<proteinExistence type="inferred from homology"/>
<feature type="active site" description="Proton donor" evidence="1">
    <location>
        <position position="186"/>
    </location>
</feature>
<reference evidence="3" key="1">
    <citation type="journal article" date="2017" name="Genome Announc.">
        <title>Draft Genome Sequence of Terrimicrobium sacchariphilum NM-5T, a Facultative Anaerobic Soil Bacterium of the Class Spartobacteria.</title>
        <authorList>
            <person name="Qiu Y.L."/>
            <person name="Tourlousse D.M."/>
            <person name="Matsuura N."/>
            <person name="Ohashi A."/>
            <person name="Sekiguchi Y."/>
        </authorList>
    </citation>
    <scope>NUCLEOTIDE SEQUENCE [LARGE SCALE GENOMIC DNA]</scope>
    <source>
        <strain evidence="3">NM-5</strain>
    </source>
</reference>
<dbReference type="STRING" id="690879.TSACC_2278"/>
<feature type="active site" description="Proton acceptor" evidence="1">
    <location>
        <position position="79"/>
    </location>
</feature>
<dbReference type="InParanoid" id="A0A146G4D2"/>
<dbReference type="EMBL" id="BDCO01000002">
    <property type="protein sequence ID" value="GAT31884.1"/>
    <property type="molecule type" value="Genomic_DNA"/>
</dbReference>
<sequence length="409" mass="45144">MQKASPLSLTKSFGFGDRLGVATPGHLAAALGYDFAPIFAQQSIREMARTQRTPTEVMTAAETALKAAGFNGVWGADADHLKTPEDVQVTAAAGFTFFTIDPSSYVNNRADTMSASQLEPLAAQIEREDIFHPSDYLGKTFEFGSQSLTFSPETLTRTAVKYGRAIAHSANMAAEIRSHRADADIEISVDETDFATTPHEHLFVGLELKRRGVAVTGLAPRFVGDFEKGIDYKGDLAEFERQLVLHRQIAELCGPYKISIHSGSDKFTVYPIIGRVCGDLLHVKTAGTSYLEALRAVLRVDPQLFAEIAEYSHTRFATDRASYHISTTDAEVQALEGSAQQDWEELYLDLRPGRQLLHVTFGSVLTVGRRPDGQTFREGILDRLTKNAALHEELLERHFRKHLSLLCQG</sequence>
<comment type="function">
    <text evidence="1">Catalyzes the epimerization of D-tagaturonate (D-TagA) to D-fructuronate (D-FruA).</text>
</comment>
<dbReference type="InterPro" id="IPR032586">
    <property type="entry name" value="UxaE"/>
</dbReference>
<comment type="similarity">
    <text evidence="1">Belongs to the UxaE family.</text>
</comment>
<evidence type="ECO:0000313" key="3">
    <source>
        <dbReference type="Proteomes" id="UP000076023"/>
    </source>
</evidence>
<dbReference type="HAMAP" id="MF_02243">
    <property type="entry name" value="UxaE"/>
    <property type="match status" value="1"/>
</dbReference>
<protein>
    <recommendedName>
        <fullName evidence="1">Tagaturonate/fructuronate epimerase</fullName>
        <shortName evidence="1">D-TagA/D-FruA epimerase</shortName>
        <ecNumber evidence="1">5.1.2.7</ecNumber>
    </recommendedName>
</protein>
<dbReference type="AlphaFoldDB" id="A0A146G4D2"/>
<name>A0A146G4D2_TERSA</name>
<keyword evidence="3" id="KW-1185">Reference proteome</keyword>
<feature type="binding site" evidence="1">
    <location>
        <position position="228"/>
    </location>
    <ligand>
        <name>a divalent metal cation</name>
        <dbReference type="ChEBI" id="CHEBI:60240"/>
    </ligand>
</feature>
<feature type="binding site" evidence="1">
    <location>
        <position position="261"/>
    </location>
    <ligand>
        <name>a divalent metal cation</name>
        <dbReference type="ChEBI" id="CHEBI:60240"/>
    </ligand>
</feature>
<comment type="caution">
    <text evidence="2">The sequence shown here is derived from an EMBL/GenBank/DDBJ whole genome shotgun (WGS) entry which is preliminary data.</text>
</comment>
<dbReference type="GO" id="GO:0046872">
    <property type="term" value="F:metal ion binding"/>
    <property type="evidence" value="ECO:0007669"/>
    <property type="project" value="UniProtKB-UniRule"/>
</dbReference>
<organism evidence="2 3">
    <name type="scientific">Terrimicrobium sacchariphilum</name>
    <dbReference type="NCBI Taxonomy" id="690879"/>
    <lineage>
        <taxon>Bacteria</taxon>
        <taxon>Pseudomonadati</taxon>
        <taxon>Verrucomicrobiota</taxon>
        <taxon>Terrimicrobiia</taxon>
        <taxon>Terrimicrobiales</taxon>
        <taxon>Terrimicrobiaceae</taxon>
        <taxon>Terrimicrobium</taxon>
    </lineage>
</organism>
<comment type="catalytic activity">
    <reaction evidence="1">
        <text>keto-D-tagaturonate = keto-D-fructuronate</text>
        <dbReference type="Rhea" id="RHEA:51656"/>
        <dbReference type="ChEBI" id="CHEBI:17886"/>
        <dbReference type="ChEBI" id="CHEBI:59881"/>
        <dbReference type="EC" id="5.1.2.7"/>
    </reaction>
</comment>
<dbReference type="GO" id="GO:0016856">
    <property type="term" value="F:racemase and epimerase activity, acting on hydroxy acids and derivatives"/>
    <property type="evidence" value="ECO:0007669"/>
    <property type="project" value="UniProtKB-UniRule"/>
</dbReference>
<dbReference type="RefSeq" id="WP_075077757.1">
    <property type="nucleotide sequence ID" value="NZ_BDCO01000002.1"/>
</dbReference>